<reference evidence="2" key="1">
    <citation type="journal article" date="2023" name="Antonie Van Leeuwenhoek">
        <title>Mesoterricola silvestris gen. nov., sp. nov., Mesoterricola sediminis sp. nov., Geothrix oryzae sp. nov., Geothrix edaphica sp. nov., Geothrix rubra sp. nov., and Geothrix limicola sp. nov., six novel members of Acidobacteriota isolated from soils.</title>
        <authorList>
            <person name="Itoh H."/>
            <person name="Sugisawa Y."/>
            <person name="Mise K."/>
            <person name="Xu Z."/>
            <person name="Kuniyasu M."/>
            <person name="Ushijima N."/>
            <person name="Kawano K."/>
            <person name="Kobayashi E."/>
            <person name="Shiratori Y."/>
            <person name="Masuda Y."/>
            <person name="Senoo K."/>
        </authorList>
    </citation>
    <scope>NUCLEOTIDE SEQUENCE</scope>
    <source>
        <strain evidence="2">Red802</strain>
    </source>
</reference>
<evidence type="ECO:0000313" key="2">
    <source>
        <dbReference type="EMBL" id="GLH67911.1"/>
    </source>
</evidence>
<dbReference type="CDD" id="cd05344">
    <property type="entry name" value="BKR_like_SDR_like"/>
    <property type="match status" value="1"/>
</dbReference>
<organism evidence="2 3">
    <name type="scientific">Geothrix edaphica</name>
    <dbReference type="NCBI Taxonomy" id="2927976"/>
    <lineage>
        <taxon>Bacteria</taxon>
        <taxon>Pseudomonadati</taxon>
        <taxon>Acidobacteriota</taxon>
        <taxon>Holophagae</taxon>
        <taxon>Holophagales</taxon>
        <taxon>Holophagaceae</taxon>
        <taxon>Geothrix</taxon>
    </lineage>
</organism>
<protein>
    <submittedName>
        <fullName evidence="2">3-oxoacyl-ACP reductase</fullName>
    </submittedName>
</protein>
<dbReference type="InterPro" id="IPR002347">
    <property type="entry name" value="SDR_fam"/>
</dbReference>
<dbReference type="SUPFAM" id="SSF51735">
    <property type="entry name" value="NAD(P)-binding Rossmann-fold domains"/>
    <property type="match status" value="1"/>
</dbReference>
<dbReference type="InterPro" id="IPR036291">
    <property type="entry name" value="NAD(P)-bd_dom_sf"/>
</dbReference>
<dbReference type="RefSeq" id="WP_285609412.1">
    <property type="nucleotide sequence ID" value="NZ_BSDC01000003.1"/>
</dbReference>
<dbReference type="PANTHER" id="PTHR42879">
    <property type="entry name" value="3-OXOACYL-(ACYL-CARRIER-PROTEIN) REDUCTASE"/>
    <property type="match status" value="1"/>
</dbReference>
<dbReference type="PANTHER" id="PTHR42879:SF6">
    <property type="entry name" value="NADPH-DEPENDENT REDUCTASE BACG"/>
    <property type="match status" value="1"/>
</dbReference>
<dbReference type="Gene3D" id="3.40.50.720">
    <property type="entry name" value="NAD(P)-binding Rossmann-like Domain"/>
    <property type="match status" value="1"/>
</dbReference>
<comment type="similarity">
    <text evidence="1">Belongs to the short-chain dehydrogenases/reductases (SDR) family.</text>
</comment>
<dbReference type="InterPro" id="IPR050259">
    <property type="entry name" value="SDR"/>
</dbReference>
<dbReference type="Pfam" id="PF13561">
    <property type="entry name" value="adh_short_C2"/>
    <property type="match status" value="1"/>
</dbReference>
<dbReference type="Proteomes" id="UP001165044">
    <property type="component" value="Unassembled WGS sequence"/>
</dbReference>
<comment type="caution">
    <text evidence="2">The sequence shown here is derived from an EMBL/GenBank/DDBJ whole genome shotgun (WGS) entry which is preliminary data.</text>
</comment>
<accession>A0ABQ5Q0H8</accession>
<evidence type="ECO:0000313" key="3">
    <source>
        <dbReference type="Proteomes" id="UP001165044"/>
    </source>
</evidence>
<proteinExistence type="inferred from homology"/>
<dbReference type="PRINTS" id="PR00081">
    <property type="entry name" value="GDHRDH"/>
</dbReference>
<sequence length="263" mass="27206">MNPELDGKVALVTAASKGLGRASAEALARAGCDLAICSRDQAAVEKAAEEIRRATGRAVLPVAADLARAEDVQRVVEAAKTAYGRVDVLVSNTGGPQPGPFMAFDDAAWQGAFDALLMPAVRLARAVVPGMAERNWGRILFITSSAVKQPIPALVLSNSLRAAVTAMAKTLAGQVAKDGITVNCVAPGRIYTDRVRFLDGEAAKASGRSMEDIQAEQGARIPVGRYGEPREFGEAVAFLAGPGASYITGTTLAVDGGAISSLL</sequence>
<keyword evidence="3" id="KW-1185">Reference proteome</keyword>
<gene>
    <name evidence="2" type="ORF">GETHED_22750</name>
</gene>
<name>A0ABQ5Q0H8_9BACT</name>
<dbReference type="EMBL" id="BSDC01000003">
    <property type="protein sequence ID" value="GLH67911.1"/>
    <property type="molecule type" value="Genomic_DNA"/>
</dbReference>
<evidence type="ECO:0000256" key="1">
    <source>
        <dbReference type="ARBA" id="ARBA00006484"/>
    </source>
</evidence>